<evidence type="ECO:0000313" key="2">
    <source>
        <dbReference type="EMBL" id="KAF2442302.1"/>
    </source>
</evidence>
<organism evidence="2 3">
    <name type="scientific">Karstenula rhodostoma CBS 690.94</name>
    <dbReference type="NCBI Taxonomy" id="1392251"/>
    <lineage>
        <taxon>Eukaryota</taxon>
        <taxon>Fungi</taxon>
        <taxon>Dikarya</taxon>
        <taxon>Ascomycota</taxon>
        <taxon>Pezizomycotina</taxon>
        <taxon>Dothideomycetes</taxon>
        <taxon>Pleosporomycetidae</taxon>
        <taxon>Pleosporales</taxon>
        <taxon>Massarineae</taxon>
        <taxon>Didymosphaeriaceae</taxon>
        <taxon>Karstenula</taxon>
    </lineage>
</organism>
<gene>
    <name evidence="2" type="ORF">P171DRAFT_474720</name>
</gene>
<dbReference type="Proteomes" id="UP000799764">
    <property type="component" value="Unassembled WGS sequence"/>
</dbReference>
<feature type="compositionally biased region" description="Polar residues" evidence="1">
    <location>
        <begin position="39"/>
        <end position="51"/>
    </location>
</feature>
<protein>
    <submittedName>
        <fullName evidence="2">Uncharacterized protein</fullName>
    </submittedName>
</protein>
<comment type="caution">
    <text evidence="2">The sequence shown here is derived from an EMBL/GenBank/DDBJ whole genome shotgun (WGS) entry which is preliminary data.</text>
</comment>
<dbReference type="EMBL" id="MU001504">
    <property type="protein sequence ID" value="KAF2442302.1"/>
    <property type="molecule type" value="Genomic_DNA"/>
</dbReference>
<reference evidence="2" key="1">
    <citation type="journal article" date="2020" name="Stud. Mycol.">
        <title>101 Dothideomycetes genomes: a test case for predicting lifestyles and emergence of pathogens.</title>
        <authorList>
            <person name="Haridas S."/>
            <person name="Albert R."/>
            <person name="Binder M."/>
            <person name="Bloem J."/>
            <person name="Labutti K."/>
            <person name="Salamov A."/>
            <person name="Andreopoulos B."/>
            <person name="Baker S."/>
            <person name="Barry K."/>
            <person name="Bills G."/>
            <person name="Bluhm B."/>
            <person name="Cannon C."/>
            <person name="Castanera R."/>
            <person name="Culley D."/>
            <person name="Daum C."/>
            <person name="Ezra D."/>
            <person name="Gonzalez J."/>
            <person name="Henrissat B."/>
            <person name="Kuo A."/>
            <person name="Liang C."/>
            <person name="Lipzen A."/>
            <person name="Lutzoni F."/>
            <person name="Magnuson J."/>
            <person name="Mondo S."/>
            <person name="Nolan M."/>
            <person name="Ohm R."/>
            <person name="Pangilinan J."/>
            <person name="Park H.-J."/>
            <person name="Ramirez L."/>
            <person name="Alfaro M."/>
            <person name="Sun H."/>
            <person name="Tritt A."/>
            <person name="Yoshinaga Y."/>
            <person name="Zwiers L.-H."/>
            <person name="Turgeon B."/>
            <person name="Goodwin S."/>
            <person name="Spatafora J."/>
            <person name="Crous P."/>
            <person name="Grigoriev I."/>
        </authorList>
    </citation>
    <scope>NUCLEOTIDE SEQUENCE</scope>
    <source>
        <strain evidence="2">CBS 690.94</strain>
    </source>
</reference>
<dbReference type="OrthoDB" id="10368150at2759"/>
<evidence type="ECO:0000256" key="1">
    <source>
        <dbReference type="SAM" id="MobiDB-lite"/>
    </source>
</evidence>
<accession>A0A9P4PEB8</accession>
<feature type="region of interest" description="Disordered" evidence="1">
    <location>
        <begin position="39"/>
        <end position="61"/>
    </location>
</feature>
<sequence length="293" mass="31273">MPVLAGPHHPQGAQLELLTTCPTHTNLDETWSDNYNLQAASRTSSPASDSRQPGGPGVEIRLRPNSTLAIRAWSTRPGPERGFARWSKQVRTVHGFIGSMSLTVRYPRSNNLSGFQKDVGVIAPLGDQARPVTGSARVAKDIGMGSLIPTPTTTAWTNYRATCSRTPPATLQTPGQNATSVLGPSLKLEGSASEGRRTTAFRCCTSGQDFCLDSAPIAEQPCEFVPLPLRNVPSHPSADVSRATQIRPGYFAGAKKDLRCPVTPIATSSTSPTIPFLICTAYTPRTIVIIGPN</sequence>
<evidence type="ECO:0000313" key="3">
    <source>
        <dbReference type="Proteomes" id="UP000799764"/>
    </source>
</evidence>
<keyword evidence="3" id="KW-1185">Reference proteome</keyword>
<name>A0A9P4PEB8_9PLEO</name>
<dbReference type="AlphaFoldDB" id="A0A9P4PEB8"/>
<proteinExistence type="predicted"/>